<feature type="compositionally biased region" description="Basic and acidic residues" evidence="1">
    <location>
        <begin position="20"/>
        <end position="35"/>
    </location>
</feature>
<feature type="compositionally biased region" description="Basic and acidic residues" evidence="1">
    <location>
        <begin position="84"/>
        <end position="94"/>
    </location>
</feature>
<evidence type="ECO:0000313" key="3">
    <source>
        <dbReference type="Proteomes" id="UP000289152"/>
    </source>
</evidence>
<proteinExistence type="predicted"/>
<comment type="caution">
    <text evidence="2">The sequence shown here is derived from an EMBL/GenBank/DDBJ whole genome shotgun (WGS) entry which is preliminary data.</text>
</comment>
<dbReference type="Proteomes" id="UP000289152">
    <property type="component" value="Unassembled WGS sequence"/>
</dbReference>
<dbReference type="Gene3D" id="6.10.280.100">
    <property type="match status" value="1"/>
</dbReference>
<dbReference type="EMBL" id="SDIL01000103">
    <property type="protein sequence ID" value="RXK36261.1"/>
    <property type="molecule type" value="Genomic_DNA"/>
</dbReference>
<feature type="compositionally biased region" description="Basic and acidic residues" evidence="1">
    <location>
        <begin position="1"/>
        <end position="13"/>
    </location>
</feature>
<reference evidence="2 3" key="1">
    <citation type="submission" date="2016-06" db="EMBL/GenBank/DDBJ databases">
        <title>Evolution of pathogenesis and genome organization in the Tremellales.</title>
        <authorList>
            <person name="Cuomo C."/>
            <person name="Litvintseva A."/>
            <person name="Heitman J."/>
            <person name="Chen Y."/>
            <person name="Sun S."/>
            <person name="Springer D."/>
            <person name="Dromer F."/>
            <person name="Young S."/>
            <person name="Zeng Q."/>
            <person name="Chapman S."/>
            <person name="Gujja S."/>
            <person name="Saif S."/>
            <person name="Birren B."/>
        </authorList>
    </citation>
    <scope>NUCLEOTIDE SEQUENCE [LARGE SCALE GENOMIC DNA]</scope>
    <source>
        <strain evidence="2 3">ATCC 28783</strain>
    </source>
</reference>
<sequence length="150" mass="15919">MSLREDTPKKLKQEWVPNALKDDNVTDGIRNEMDKAASYLPGQGLPRDNLDSGAANHNLGDTGRQGPGVALNALKPSGQQDTGETVKRQTDKLASEIQPNSTKSDKTALRDAATLGNDSGEPSGFTQQVTDAAAGVKDAVVNAFRSDNKE</sequence>
<evidence type="ECO:0000313" key="2">
    <source>
        <dbReference type="EMBL" id="RXK36261.1"/>
    </source>
</evidence>
<keyword evidence="3" id="KW-1185">Reference proteome</keyword>
<dbReference type="AlphaFoldDB" id="A0A4Q1BG84"/>
<organism evidence="2 3">
    <name type="scientific">Tremella mesenterica</name>
    <name type="common">Jelly fungus</name>
    <dbReference type="NCBI Taxonomy" id="5217"/>
    <lineage>
        <taxon>Eukaryota</taxon>
        <taxon>Fungi</taxon>
        <taxon>Dikarya</taxon>
        <taxon>Basidiomycota</taxon>
        <taxon>Agaricomycotina</taxon>
        <taxon>Tremellomycetes</taxon>
        <taxon>Tremellales</taxon>
        <taxon>Tremellaceae</taxon>
        <taxon>Tremella</taxon>
    </lineage>
</organism>
<evidence type="ECO:0000256" key="1">
    <source>
        <dbReference type="SAM" id="MobiDB-lite"/>
    </source>
</evidence>
<feature type="region of interest" description="Disordered" evidence="1">
    <location>
        <begin position="1"/>
        <end position="126"/>
    </location>
</feature>
<protein>
    <submittedName>
        <fullName evidence="2">Uncharacterized protein</fullName>
    </submittedName>
</protein>
<dbReference type="InParanoid" id="A0A4Q1BG84"/>
<dbReference type="VEuPathDB" id="FungiDB:TREMEDRAFT_64207"/>
<gene>
    <name evidence="2" type="ORF">M231_06464</name>
</gene>
<name>A0A4Q1BG84_TREME</name>
<accession>A0A4Q1BG84</accession>